<protein>
    <recommendedName>
        <fullName evidence="7 8">Ribonuclease P protein component</fullName>
        <shortName evidence="7">RNase P protein</shortName>
        <shortName evidence="7">RNaseP protein</shortName>
        <ecNumber evidence="7 8">3.1.26.5</ecNumber>
    </recommendedName>
    <alternativeName>
        <fullName evidence="7">Protein C5</fullName>
    </alternativeName>
</protein>
<dbReference type="InterPro" id="IPR020539">
    <property type="entry name" value="RNase_P_CS"/>
</dbReference>
<organism evidence="9 10">
    <name type="scientific">Acidiphilium cryptum (strain JF-5)</name>
    <dbReference type="NCBI Taxonomy" id="349163"/>
    <lineage>
        <taxon>Bacteria</taxon>
        <taxon>Pseudomonadati</taxon>
        <taxon>Pseudomonadota</taxon>
        <taxon>Alphaproteobacteria</taxon>
        <taxon>Acetobacterales</taxon>
        <taxon>Acidocellaceae</taxon>
        <taxon>Acidiphilium</taxon>
    </lineage>
</organism>
<dbReference type="AlphaFoldDB" id="A5G0F6"/>
<comment type="catalytic activity">
    <reaction evidence="7">
        <text>Endonucleolytic cleavage of RNA, removing 5'-extranucleotides from tRNA precursor.</text>
        <dbReference type="EC" id="3.1.26.5"/>
    </reaction>
</comment>
<evidence type="ECO:0000313" key="10">
    <source>
        <dbReference type="Proteomes" id="UP000000245"/>
    </source>
</evidence>
<dbReference type="PANTHER" id="PTHR33992:SF1">
    <property type="entry name" value="RIBONUCLEASE P PROTEIN COMPONENT"/>
    <property type="match status" value="1"/>
</dbReference>
<comment type="function">
    <text evidence="1 7">RNaseP catalyzes the removal of the 5'-leader sequence from pre-tRNA to produce the mature 5'-terminus. It can also cleave other RNA substrates such as 4.5S RNA. The protein component plays an auxiliary but essential role in vivo by binding to the 5'-leader sequence and broadening the substrate specificity of the ribozyme.</text>
</comment>
<evidence type="ECO:0000313" key="9">
    <source>
        <dbReference type="EMBL" id="ABQ31338.1"/>
    </source>
</evidence>
<dbReference type="InterPro" id="IPR014721">
    <property type="entry name" value="Ribsml_uS5_D2-typ_fold_subgr"/>
</dbReference>
<dbReference type="HAMAP" id="MF_00227">
    <property type="entry name" value="RNase_P"/>
    <property type="match status" value="1"/>
</dbReference>
<comment type="subunit">
    <text evidence="7">Consists of a catalytic RNA component (M1 or rnpB) and a protein subunit.</text>
</comment>
<dbReference type="GO" id="GO:0042781">
    <property type="term" value="F:3'-tRNA processing endoribonuclease activity"/>
    <property type="evidence" value="ECO:0007669"/>
    <property type="project" value="TreeGrafter"/>
</dbReference>
<keyword evidence="5 7" id="KW-0378">Hydrolase</keyword>
<dbReference type="PROSITE" id="PS00648">
    <property type="entry name" value="RIBONUCLEASE_P"/>
    <property type="match status" value="1"/>
</dbReference>
<evidence type="ECO:0000256" key="7">
    <source>
        <dbReference type="HAMAP-Rule" id="MF_00227"/>
    </source>
</evidence>
<dbReference type="Gene3D" id="3.30.230.10">
    <property type="match status" value="1"/>
</dbReference>
<evidence type="ECO:0000256" key="8">
    <source>
        <dbReference type="NCBIfam" id="TIGR00188"/>
    </source>
</evidence>
<evidence type="ECO:0000256" key="1">
    <source>
        <dbReference type="ARBA" id="ARBA00002663"/>
    </source>
</evidence>
<dbReference type="eggNOG" id="COG0594">
    <property type="taxonomic scope" value="Bacteria"/>
</dbReference>
<dbReference type="PANTHER" id="PTHR33992">
    <property type="entry name" value="RIBONUCLEASE P PROTEIN COMPONENT"/>
    <property type="match status" value="1"/>
</dbReference>
<dbReference type="GO" id="GO:0030677">
    <property type="term" value="C:ribonuclease P complex"/>
    <property type="evidence" value="ECO:0007669"/>
    <property type="project" value="TreeGrafter"/>
</dbReference>
<evidence type="ECO:0000256" key="5">
    <source>
        <dbReference type="ARBA" id="ARBA00022801"/>
    </source>
</evidence>
<dbReference type="Pfam" id="PF00825">
    <property type="entry name" value="Ribonuclease_P"/>
    <property type="match status" value="1"/>
</dbReference>
<gene>
    <name evidence="7" type="primary">rnpA</name>
    <name evidence="9" type="ordered locus">Acry_2139</name>
</gene>
<keyword evidence="6 7" id="KW-0694">RNA-binding</keyword>
<comment type="similarity">
    <text evidence="7">Belongs to the RnpA family.</text>
</comment>
<keyword evidence="4 7" id="KW-0255">Endonuclease</keyword>
<accession>A5G0F6</accession>
<evidence type="ECO:0000256" key="6">
    <source>
        <dbReference type="ARBA" id="ARBA00022884"/>
    </source>
</evidence>
<proteinExistence type="inferred from homology"/>
<dbReference type="HOGENOM" id="CLU_117179_6_2_5"/>
<keyword evidence="2 7" id="KW-0819">tRNA processing</keyword>
<dbReference type="EC" id="3.1.26.5" evidence="7 8"/>
<dbReference type="STRING" id="349163.Acry_2139"/>
<dbReference type="GO" id="GO:0004526">
    <property type="term" value="F:ribonuclease P activity"/>
    <property type="evidence" value="ECO:0007669"/>
    <property type="project" value="UniProtKB-UniRule"/>
</dbReference>
<dbReference type="InterPro" id="IPR020568">
    <property type="entry name" value="Ribosomal_Su5_D2-typ_SF"/>
</dbReference>
<dbReference type="InterPro" id="IPR000100">
    <property type="entry name" value="RNase_P"/>
</dbReference>
<dbReference type="RefSeq" id="WP_007423335.1">
    <property type="nucleotide sequence ID" value="NC_009484.1"/>
</dbReference>
<sequence>MRAAPFQSLPQRADFLRAAAHGRKAAREGFVVQILLTMPGAPVRLGLTASRKVGNAVIRNRARRRLRALAREELRHRSVSGADIVLIARKGTATAEFSSLRADFRAVLDAAFPPAAADAR</sequence>
<dbReference type="Proteomes" id="UP000000245">
    <property type="component" value="Chromosome"/>
</dbReference>
<dbReference type="GO" id="GO:0000049">
    <property type="term" value="F:tRNA binding"/>
    <property type="evidence" value="ECO:0007669"/>
    <property type="project" value="UniProtKB-UniRule"/>
</dbReference>
<reference evidence="9 10" key="1">
    <citation type="submission" date="2007-05" db="EMBL/GenBank/DDBJ databases">
        <title>Complete sequence of chromosome of Acidiphilium cryptum JF-5.</title>
        <authorList>
            <consortium name="US DOE Joint Genome Institute"/>
            <person name="Copeland A."/>
            <person name="Lucas S."/>
            <person name="Lapidus A."/>
            <person name="Barry K."/>
            <person name="Detter J.C."/>
            <person name="Glavina del Rio T."/>
            <person name="Hammon N."/>
            <person name="Israni S."/>
            <person name="Dalin E."/>
            <person name="Tice H."/>
            <person name="Pitluck S."/>
            <person name="Sims D."/>
            <person name="Brettin T."/>
            <person name="Bruce D."/>
            <person name="Han C."/>
            <person name="Schmutz J."/>
            <person name="Larimer F."/>
            <person name="Land M."/>
            <person name="Hauser L."/>
            <person name="Kyrpides N."/>
            <person name="Kim E."/>
            <person name="Magnuson T."/>
            <person name="Richardson P."/>
        </authorList>
    </citation>
    <scope>NUCLEOTIDE SEQUENCE [LARGE SCALE GENOMIC DNA]</scope>
    <source>
        <strain evidence="9 10">JF-5</strain>
    </source>
</reference>
<name>A5G0F6_ACICJ</name>
<keyword evidence="10" id="KW-1185">Reference proteome</keyword>
<evidence type="ECO:0000256" key="2">
    <source>
        <dbReference type="ARBA" id="ARBA00022694"/>
    </source>
</evidence>
<evidence type="ECO:0000256" key="4">
    <source>
        <dbReference type="ARBA" id="ARBA00022759"/>
    </source>
</evidence>
<dbReference type="KEGG" id="acr:Acry_2139"/>
<dbReference type="SUPFAM" id="SSF54211">
    <property type="entry name" value="Ribosomal protein S5 domain 2-like"/>
    <property type="match status" value="1"/>
</dbReference>
<keyword evidence="3 7" id="KW-0540">Nuclease</keyword>
<evidence type="ECO:0000256" key="3">
    <source>
        <dbReference type="ARBA" id="ARBA00022722"/>
    </source>
</evidence>
<dbReference type="NCBIfam" id="TIGR00188">
    <property type="entry name" value="rnpA"/>
    <property type="match status" value="1"/>
</dbReference>
<dbReference type="EMBL" id="CP000697">
    <property type="protein sequence ID" value="ABQ31338.1"/>
    <property type="molecule type" value="Genomic_DNA"/>
</dbReference>
<dbReference type="GO" id="GO:0001682">
    <property type="term" value="P:tRNA 5'-leader removal"/>
    <property type="evidence" value="ECO:0007669"/>
    <property type="project" value="UniProtKB-UniRule"/>
</dbReference>